<keyword evidence="13 17" id="KW-0407">Ion channel</keyword>
<evidence type="ECO:0000256" key="11">
    <source>
        <dbReference type="ARBA" id="ARBA00023257"/>
    </source>
</evidence>
<evidence type="ECO:0000313" key="20">
    <source>
        <dbReference type="Ensembl" id="ENSEBUP00000014483.1"/>
    </source>
</evidence>
<keyword evidence="3 17" id="KW-1003">Cell membrane</keyword>
<keyword evidence="16" id="KW-1015">Disulfide bond</keyword>
<keyword evidence="8 17" id="KW-0472">Membrane</keyword>
<keyword evidence="6 17" id="KW-0770">Synapse</keyword>
<dbReference type="InterPro" id="IPR001320">
    <property type="entry name" value="Iontro_rcpt_C"/>
</dbReference>
<feature type="site" description="Crucial to convey clamshell closure to channel opening" evidence="15">
    <location>
        <position position="663"/>
    </location>
</feature>
<dbReference type="InterPro" id="IPR001508">
    <property type="entry name" value="Iono_Glu_rcpt_met"/>
</dbReference>
<keyword evidence="10" id="KW-0325">Glycoprotein</keyword>
<feature type="chain" id="PRO_5034577156" description="Glutamate receptor" evidence="17">
    <location>
        <begin position="25"/>
        <end position="673"/>
    </location>
</feature>
<dbReference type="FunFam" id="3.40.190.10:FF:000038">
    <property type="entry name" value="Putative glutamate receptor ionotropic NMDA 2B"/>
    <property type="match status" value="1"/>
</dbReference>
<dbReference type="Pfam" id="PF10613">
    <property type="entry name" value="Lig_chan-Glu_bd"/>
    <property type="match status" value="1"/>
</dbReference>
<comment type="similarity">
    <text evidence="17">Belongs to the glutamate-gated ion channel (TC 1.A.10.1) family.</text>
</comment>
<dbReference type="Pfam" id="PF01094">
    <property type="entry name" value="ANF_receptor"/>
    <property type="match status" value="1"/>
</dbReference>
<reference evidence="20" key="1">
    <citation type="submission" date="2025-08" db="UniProtKB">
        <authorList>
            <consortium name="Ensembl"/>
        </authorList>
    </citation>
    <scope>IDENTIFICATION</scope>
</reference>
<keyword evidence="2 17" id="KW-0813">Transport</keyword>
<evidence type="ECO:0000256" key="1">
    <source>
        <dbReference type="ARBA" id="ARBA00004651"/>
    </source>
</evidence>
<dbReference type="SMART" id="SM00079">
    <property type="entry name" value="PBPe"/>
    <property type="match status" value="1"/>
</dbReference>
<keyword evidence="5 17" id="KW-1133">Transmembrane helix</keyword>
<dbReference type="GO" id="GO:0045211">
    <property type="term" value="C:postsynaptic membrane"/>
    <property type="evidence" value="ECO:0007669"/>
    <property type="project" value="UniProtKB-SubCell"/>
</dbReference>
<evidence type="ECO:0000256" key="15">
    <source>
        <dbReference type="PIRSR" id="PIRSR601508-2"/>
    </source>
</evidence>
<feature type="binding site" evidence="14">
    <location>
        <position position="519"/>
    </location>
    <ligand>
        <name>L-glutamate</name>
        <dbReference type="ChEBI" id="CHEBI:29985"/>
    </ligand>
</feature>
<dbReference type="PANTHER" id="PTHR18966">
    <property type="entry name" value="IONOTROPIC GLUTAMATE RECEPTOR"/>
    <property type="match status" value="1"/>
</dbReference>
<dbReference type="SUPFAM" id="SSF53822">
    <property type="entry name" value="Periplasmic binding protein-like I"/>
    <property type="match status" value="1"/>
</dbReference>
<organism evidence="20 21">
    <name type="scientific">Eptatretus burgeri</name>
    <name type="common">Inshore hagfish</name>
    <dbReference type="NCBI Taxonomy" id="7764"/>
    <lineage>
        <taxon>Eukaryota</taxon>
        <taxon>Metazoa</taxon>
        <taxon>Chordata</taxon>
        <taxon>Craniata</taxon>
        <taxon>Vertebrata</taxon>
        <taxon>Cyclostomata</taxon>
        <taxon>Myxini</taxon>
        <taxon>Myxiniformes</taxon>
        <taxon>Myxinidae</taxon>
        <taxon>Eptatretinae</taxon>
        <taxon>Eptatretus</taxon>
    </lineage>
</organism>
<keyword evidence="12 17" id="KW-1071">Ligand-gated ion channel</keyword>
<evidence type="ECO:0000256" key="3">
    <source>
        <dbReference type="ARBA" id="ARBA00022475"/>
    </source>
</evidence>
<evidence type="ECO:0000256" key="4">
    <source>
        <dbReference type="ARBA" id="ARBA00022692"/>
    </source>
</evidence>
<keyword evidence="4 17" id="KW-0812">Transmembrane</keyword>
<feature type="signal peptide" evidence="17">
    <location>
        <begin position="1"/>
        <end position="24"/>
    </location>
</feature>
<dbReference type="GeneTree" id="ENSGT00940000156222"/>
<evidence type="ECO:0000256" key="8">
    <source>
        <dbReference type="ARBA" id="ARBA00023136"/>
    </source>
</evidence>
<sequence length="673" mass="75047">MCRGALRALLPWLLLLSETGFSLSRPNGYPVLNIGVVYEGTPSQRDELKRVLSHSDVLNFPLDIKVRVAEGINATNPRDVINQVCDLLSSLTFHGIIFGDETEQEALAHILDFISSQTLVPIIGIRGGSAVVMTKKEEESIFLQFGATVQQQSHVIVRIMEEYGWSSFSIVTTHHTGYQDFIRYLRVTVESSYLGWHLDTILTINLAYRASELKTKALLRKIHTQVIVLYCSKAEIVPLFRLADSVGLTNFGYVWIVPGLKANLREAVPRQFPAGMVAISYDEWQSSLVHRAMEGVAVIAIAAFNMFVETGSVPDTTVNCDNAGSSNGSHWATFHRFLHNVSWNGRDLSFNNNGYLAKPSMTVTVLNNKRQWEKVGKWKEERLTLKYPIWPRFGARGPSGTDDHHVSVATLEERPFVIVEDVDMFAGTCLRNTVPCRQQINPVGNLTDTSSYIKRCCKGFCIDLLKKLARTVKFTFDLYLVSNGKHGKKVNDVWNGMVGEVLYKRADMAMGSLTINEEREEVLDFSIPFVETGISVMVSRSNGTVSPSAFLEPYSAAVWVMMFVLCLSVVALAVFIFEFVSPKGYNHNLASGAAPRGPSFTIGKCVWLLWALVFNNSVPVENPRGTSSKIMVLVWAFFAVIFLASYTANLAAFMIQEEYIDQVSGLSDNKVRV</sequence>
<keyword evidence="21" id="KW-1185">Reference proteome</keyword>
<feature type="domain" description="Ionotropic glutamate receptor L-glutamate and glycine-binding" evidence="19">
    <location>
        <begin position="442"/>
        <end position="503"/>
    </location>
</feature>
<evidence type="ECO:0000256" key="17">
    <source>
        <dbReference type="RuleBase" id="RU367118"/>
    </source>
</evidence>
<evidence type="ECO:0000256" key="5">
    <source>
        <dbReference type="ARBA" id="ARBA00022989"/>
    </source>
</evidence>
<protein>
    <recommendedName>
        <fullName evidence="17">Glutamate receptor</fullName>
    </recommendedName>
</protein>
<dbReference type="Ensembl" id="ENSEBUT00000015059.1">
    <property type="protein sequence ID" value="ENSEBUP00000014483.1"/>
    <property type="gene ID" value="ENSEBUG00000009124.1"/>
</dbReference>
<keyword evidence="17" id="KW-0732">Signal</keyword>
<dbReference type="InterPro" id="IPR015683">
    <property type="entry name" value="Ionotropic_Glu_rcpt"/>
</dbReference>
<dbReference type="PRINTS" id="PR00177">
    <property type="entry name" value="NMDARECEPTOR"/>
</dbReference>
<dbReference type="SMART" id="SM00918">
    <property type="entry name" value="Lig_chan-Glu_bd"/>
    <property type="match status" value="1"/>
</dbReference>
<dbReference type="GO" id="GO:0015276">
    <property type="term" value="F:ligand-gated monoatomic ion channel activity"/>
    <property type="evidence" value="ECO:0007669"/>
    <property type="project" value="InterPro"/>
</dbReference>
<evidence type="ECO:0000256" key="7">
    <source>
        <dbReference type="ARBA" id="ARBA00023065"/>
    </source>
</evidence>
<evidence type="ECO:0000256" key="9">
    <source>
        <dbReference type="ARBA" id="ARBA00023170"/>
    </source>
</evidence>
<dbReference type="Gene3D" id="3.40.190.10">
    <property type="entry name" value="Periplasmic binding protein-like II"/>
    <property type="match status" value="1"/>
</dbReference>
<comment type="function">
    <text evidence="17">Receptor for glutamate that functions as a ligand-gated ion channel in the central nervous system and plays an important role in excitatory synaptic transmission. L-glutamate acts as an excitatory neurotransmitter at many synapses in the central nervous system.</text>
</comment>
<evidence type="ECO:0000256" key="10">
    <source>
        <dbReference type="ARBA" id="ARBA00023180"/>
    </source>
</evidence>
<feature type="transmembrane region" description="Helical" evidence="17">
    <location>
        <begin position="556"/>
        <end position="580"/>
    </location>
</feature>
<keyword evidence="9 17" id="KW-0675">Receptor</keyword>
<comment type="subcellular location">
    <subcellularLocation>
        <location evidence="1">Cell membrane</location>
        <topology evidence="1">Multi-pass membrane protein</topology>
    </subcellularLocation>
    <subcellularLocation>
        <location evidence="17">Postsynaptic cell membrane</location>
        <topology evidence="17">Multi-pass membrane protein</topology>
    </subcellularLocation>
</comment>
<name>A0A8C4QGU5_EPTBU</name>
<feature type="domain" description="Ionotropic glutamate receptor C-terminal" evidence="18">
    <location>
        <begin position="445"/>
        <end position="638"/>
    </location>
</feature>
<dbReference type="GO" id="GO:0038023">
    <property type="term" value="F:signaling receptor activity"/>
    <property type="evidence" value="ECO:0007669"/>
    <property type="project" value="InterPro"/>
</dbReference>
<dbReference type="Gene3D" id="3.40.50.2300">
    <property type="match status" value="2"/>
</dbReference>
<dbReference type="Pfam" id="PF00060">
    <property type="entry name" value="Lig_chan"/>
    <property type="match status" value="1"/>
</dbReference>
<evidence type="ECO:0000256" key="6">
    <source>
        <dbReference type="ARBA" id="ARBA00023018"/>
    </source>
</evidence>
<accession>A0A8C4QGU5</accession>
<dbReference type="InterPro" id="IPR001828">
    <property type="entry name" value="ANF_lig-bd_rcpt"/>
</dbReference>
<dbReference type="Gene3D" id="1.10.287.70">
    <property type="match status" value="1"/>
</dbReference>
<evidence type="ECO:0000256" key="13">
    <source>
        <dbReference type="ARBA" id="ARBA00023303"/>
    </source>
</evidence>
<keyword evidence="11 17" id="KW-0628">Postsynaptic cell membrane</keyword>
<evidence type="ECO:0000256" key="14">
    <source>
        <dbReference type="PIRSR" id="PIRSR601508-1"/>
    </source>
</evidence>
<dbReference type="InterPro" id="IPR019594">
    <property type="entry name" value="Glu/Gly-bd"/>
</dbReference>
<dbReference type="SUPFAM" id="SSF53850">
    <property type="entry name" value="Periplasmic binding protein-like II"/>
    <property type="match status" value="1"/>
</dbReference>
<dbReference type="OMA" id="HAWNSRY"/>
<evidence type="ECO:0000256" key="16">
    <source>
        <dbReference type="PIRSR" id="PIRSR601508-3"/>
    </source>
</evidence>
<evidence type="ECO:0000256" key="2">
    <source>
        <dbReference type="ARBA" id="ARBA00022448"/>
    </source>
</evidence>
<evidence type="ECO:0000256" key="12">
    <source>
        <dbReference type="ARBA" id="ARBA00023286"/>
    </source>
</evidence>
<dbReference type="Proteomes" id="UP000694388">
    <property type="component" value="Unplaced"/>
</dbReference>
<keyword evidence="7 17" id="KW-0406">Ion transport</keyword>
<proteinExistence type="inferred from homology"/>
<dbReference type="AlphaFoldDB" id="A0A8C4QGU5"/>
<reference evidence="20" key="2">
    <citation type="submission" date="2025-09" db="UniProtKB">
        <authorList>
            <consortium name="Ensembl"/>
        </authorList>
    </citation>
    <scope>IDENTIFICATION</scope>
</reference>
<feature type="disulfide bond" evidence="16">
    <location>
        <begin position="85"/>
        <end position="320"/>
    </location>
</feature>
<dbReference type="FunFam" id="3.40.50.2300:FF:000020">
    <property type="entry name" value="Glutamate receptor ionotropic, NMDA 2B, putative"/>
    <property type="match status" value="1"/>
</dbReference>
<evidence type="ECO:0000259" key="18">
    <source>
        <dbReference type="SMART" id="SM00079"/>
    </source>
</evidence>
<dbReference type="InterPro" id="IPR028082">
    <property type="entry name" value="Peripla_BP_I"/>
</dbReference>
<evidence type="ECO:0000313" key="21">
    <source>
        <dbReference type="Proteomes" id="UP000694388"/>
    </source>
</evidence>
<evidence type="ECO:0000259" key="19">
    <source>
        <dbReference type="SMART" id="SM00918"/>
    </source>
</evidence>
<feature type="transmembrane region" description="Helical" evidence="17">
    <location>
        <begin position="630"/>
        <end position="655"/>
    </location>
</feature>
<feature type="binding site" evidence="14">
    <location>
        <position position="514"/>
    </location>
    <ligand>
        <name>L-glutamate</name>
        <dbReference type="ChEBI" id="CHEBI:29985"/>
    </ligand>
</feature>